<feature type="transmembrane region" description="Helical" evidence="8">
    <location>
        <begin position="59"/>
        <end position="81"/>
    </location>
</feature>
<dbReference type="GO" id="GO:0005789">
    <property type="term" value="C:endoplasmic reticulum membrane"/>
    <property type="evidence" value="ECO:0007669"/>
    <property type="project" value="UniProtKB-SubCell"/>
</dbReference>
<dbReference type="STRING" id="870435.A0A0C3PN83"/>
<dbReference type="InParanoid" id="A0A0C3PN83"/>
<evidence type="ECO:0000256" key="8">
    <source>
        <dbReference type="SAM" id="Phobius"/>
    </source>
</evidence>
<sequence>MPFKVDVLQATFTILTLIIFLGTIYSVKNNTYLDTSDPFLTHLPHHLHETHYFATKANFLNVLFIKRAWAWTSSAFLFLWITSPRQQRSIWRLSKWALGTAVWLVFTNWFFGPALLERFIAASGGECTVSLPSGAALSIPNEFCFTKSTVSPLTHPSLFASPLLLPEGHWTIVPRMRRGHDVSGHIFLLTLSTLFLADQLTLSLLSRSNSPWTPTHKYAVMYTFGIIAIWLFATYTTTLYFHTPLEKLTGYLLGITGHVLTRII</sequence>
<dbReference type="PANTHER" id="PTHR23129:SF0">
    <property type="entry name" value="ACYL-COENZYME A DIPHOSPHATASE FITM2"/>
    <property type="match status" value="1"/>
</dbReference>
<dbReference type="GO" id="GO:0019915">
    <property type="term" value="P:lipid storage"/>
    <property type="evidence" value="ECO:0007669"/>
    <property type="project" value="InterPro"/>
</dbReference>
<feature type="transmembrane region" description="Helical" evidence="8">
    <location>
        <begin position="186"/>
        <end position="206"/>
    </location>
</feature>
<keyword evidence="5 8" id="KW-1133">Transmembrane helix</keyword>
<evidence type="ECO:0000256" key="4">
    <source>
        <dbReference type="ARBA" id="ARBA00022824"/>
    </source>
</evidence>
<dbReference type="GO" id="GO:0008654">
    <property type="term" value="P:phospholipid biosynthetic process"/>
    <property type="evidence" value="ECO:0007669"/>
    <property type="project" value="TreeGrafter"/>
</dbReference>
<comment type="subcellular location">
    <subcellularLocation>
        <location evidence="1">Endoplasmic reticulum membrane</location>
        <topology evidence="1">Multi-pass membrane protein</topology>
    </subcellularLocation>
</comment>
<keyword evidence="2 8" id="KW-0812">Transmembrane</keyword>
<keyword evidence="6" id="KW-0443">Lipid metabolism</keyword>
<evidence type="ECO:0000256" key="1">
    <source>
        <dbReference type="ARBA" id="ARBA00004477"/>
    </source>
</evidence>
<organism evidence="9 10">
    <name type="scientific">Pisolithus tinctorius Marx 270</name>
    <dbReference type="NCBI Taxonomy" id="870435"/>
    <lineage>
        <taxon>Eukaryota</taxon>
        <taxon>Fungi</taxon>
        <taxon>Dikarya</taxon>
        <taxon>Basidiomycota</taxon>
        <taxon>Agaricomycotina</taxon>
        <taxon>Agaricomycetes</taxon>
        <taxon>Agaricomycetidae</taxon>
        <taxon>Boletales</taxon>
        <taxon>Sclerodermatineae</taxon>
        <taxon>Pisolithaceae</taxon>
        <taxon>Pisolithus</taxon>
    </lineage>
</organism>
<name>A0A0C3PN83_PISTI</name>
<dbReference type="AlphaFoldDB" id="A0A0C3PN83"/>
<dbReference type="Proteomes" id="UP000054217">
    <property type="component" value="Unassembled WGS sequence"/>
</dbReference>
<keyword evidence="7 8" id="KW-0472">Membrane</keyword>
<evidence type="ECO:0000256" key="2">
    <source>
        <dbReference type="ARBA" id="ARBA00022692"/>
    </source>
</evidence>
<dbReference type="GO" id="GO:0010945">
    <property type="term" value="F:coenzyme A diphosphatase activity"/>
    <property type="evidence" value="ECO:0007669"/>
    <property type="project" value="InterPro"/>
</dbReference>
<dbReference type="InterPro" id="IPR019388">
    <property type="entry name" value="FIT"/>
</dbReference>
<evidence type="ECO:0000256" key="7">
    <source>
        <dbReference type="ARBA" id="ARBA00023136"/>
    </source>
</evidence>
<feature type="transmembrane region" description="Helical" evidence="8">
    <location>
        <begin position="218"/>
        <end position="241"/>
    </location>
</feature>
<evidence type="ECO:0000313" key="9">
    <source>
        <dbReference type="EMBL" id="KIO09829.1"/>
    </source>
</evidence>
<gene>
    <name evidence="9" type="ORF">M404DRAFT_13757</name>
</gene>
<dbReference type="EMBL" id="KN831953">
    <property type="protein sequence ID" value="KIO09829.1"/>
    <property type="molecule type" value="Genomic_DNA"/>
</dbReference>
<evidence type="ECO:0000256" key="5">
    <source>
        <dbReference type="ARBA" id="ARBA00022989"/>
    </source>
</evidence>
<proteinExistence type="predicted"/>
<reference evidence="10" key="2">
    <citation type="submission" date="2015-01" db="EMBL/GenBank/DDBJ databases">
        <title>Evolutionary Origins and Diversification of the Mycorrhizal Mutualists.</title>
        <authorList>
            <consortium name="DOE Joint Genome Institute"/>
            <consortium name="Mycorrhizal Genomics Consortium"/>
            <person name="Kohler A."/>
            <person name="Kuo A."/>
            <person name="Nagy L.G."/>
            <person name="Floudas D."/>
            <person name="Copeland A."/>
            <person name="Barry K.W."/>
            <person name="Cichocki N."/>
            <person name="Veneault-Fourrey C."/>
            <person name="LaButti K."/>
            <person name="Lindquist E.A."/>
            <person name="Lipzen A."/>
            <person name="Lundell T."/>
            <person name="Morin E."/>
            <person name="Murat C."/>
            <person name="Riley R."/>
            <person name="Ohm R."/>
            <person name="Sun H."/>
            <person name="Tunlid A."/>
            <person name="Henrissat B."/>
            <person name="Grigoriev I.V."/>
            <person name="Hibbett D.S."/>
            <person name="Martin F."/>
        </authorList>
    </citation>
    <scope>NUCLEOTIDE SEQUENCE [LARGE SCALE GENOMIC DNA]</scope>
    <source>
        <strain evidence="10">Marx 270</strain>
    </source>
</reference>
<dbReference type="FunCoup" id="A0A0C3PN83">
    <property type="interactions" value="145"/>
</dbReference>
<keyword evidence="4" id="KW-0256">Endoplasmic reticulum</keyword>
<keyword evidence="10" id="KW-1185">Reference proteome</keyword>
<feature type="transmembrane region" description="Helical" evidence="8">
    <location>
        <begin position="7"/>
        <end position="27"/>
    </location>
</feature>
<evidence type="ECO:0008006" key="11">
    <source>
        <dbReference type="Google" id="ProtNLM"/>
    </source>
</evidence>
<evidence type="ECO:0000256" key="6">
    <source>
        <dbReference type="ARBA" id="ARBA00023098"/>
    </source>
</evidence>
<dbReference type="OrthoDB" id="5579088at2759"/>
<reference evidence="9 10" key="1">
    <citation type="submission" date="2014-04" db="EMBL/GenBank/DDBJ databases">
        <authorList>
            <consortium name="DOE Joint Genome Institute"/>
            <person name="Kuo A."/>
            <person name="Kohler A."/>
            <person name="Costa M.D."/>
            <person name="Nagy L.G."/>
            <person name="Floudas D."/>
            <person name="Copeland A."/>
            <person name="Barry K.W."/>
            <person name="Cichocki N."/>
            <person name="Veneault-Fourrey C."/>
            <person name="LaButti K."/>
            <person name="Lindquist E.A."/>
            <person name="Lipzen A."/>
            <person name="Lundell T."/>
            <person name="Morin E."/>
            <person name="Murat C."/>
            <person name="Sun H."/>
            <person name="Tunlid A."/>
            <person name="Henrissat B."/>
            <person name="Grigoriev I.V."/>
            <person name="Hibbett D.S."/>
            <person name="Martin F."/>
            <person name="Nordberg H.P."/>
            <person name="Cantor M.N."/>
            <person name="Hua S.X."/>
        </authorList>
    </citation>
    <scope>NUCLEOTIDE SEQUENCE [LARGE SCALE GENOMIC DNA]</scope>
    <source>
        <strain evidence="9 10">Marx 270</strain>
    </source>
</reference>
<dbReference type="HOGENOM" id="CLU_048143_1_0_1"/>
<evidence type="ECO:0000256" key="3">
    <source>
        <dbReference type="ARBA" id="ARBA00022801"/>
    </source>
</evidence>
<evidence type="ECO:0000313" key="10">
    <source>
        <dbReference type="Proteomes" id="UP000054217"/>
    </source>
</evidence>
<keyword evidence="3" id="KW-0378">Hydrolase</keyword>
<dbReference type="GO" id="GO:0034389">
    <property type="term" value="P:lipid droplet organization"/>
    <property type="evidence" value="ECO:0007669"/>
    <property type="project" value="TreeGrafter"/>
</dbReference>
<protein>
    <recommendedName>
        <fullName evidence="11">Fat storage-inducing transmembrane protein</fullName>
    </recommendedName>
</protein>
<dbReference type="Pfam" id="PF10261">
    <property type="entry name" value="FIT"/>
    <property type="match status" value="2"/>
</dbReference>
<dbReference type="PANTHER" id="PTHR23129">
    <property type="entry name" value="ACYL-COENZYME A DIPHOSPHATASE FITM2"/>
    <property type="match status" value="1"/>
</dbReference>
<feature type="transmembrane region" description="Helical" evidence="8">
    <location>
        <begin position="93"/>
        <end position="111"/>
    </location>
</feature>
<accession>A0A0C3PN83</accession>